<dbReference type="InterPro" id="IPR013083">
    <property type="entry name" value="Znf_RING/FYVE/PHD"/>
</dbReference>
<dbReference type="Proteomes" id="UP000507470">
    <property type="component" value="Unassembled WGS sequence"/>
</dbReference>
<proteinExistence type="predicted"/>
<dbReference type="EMBL" id="CACVKT020006443">
    <property type="protein sequence ID" value="CAC5401569.1"/>
    <property type="molecule type" value="Genomic_DNA"/>
</dbReference>
<accession>A0A6J8D137</accession>
<feature type="region of interest" description="Disordered" evidence="1">
    <location>
        <begin position="164"/>
        <end position="183"/>
    </location>
</feature>
<evidence type="ECO:0000313" key="2">
    <source>
        <dbReference type="EMBL" id="CAC5401569.1"/>
    </source>
</evidence>
<dbReference type="OrthoDB" id="6183101at2759"/>
<evidence type="ECO:0000313" key="3">
    <source>
        <dbReference type="Proteomes" id="UP000507470"/>
    </source>
</evidence>
<protein>
    <recommendedName>
        <fullName evidence="4">PHD-type domain-containing protein</fullName>
    </recommendedName>
</protein>
<feature type="compositionally biased region" description="Polar residues" evidence="1">
    <location>
        <begin position="168"/>
        <end position="183"/>
    </location>
</feature>
<dbReference type="CDD" id="cd15517">
    <property type="entry name" value="PHD_TCF19_like"/>
    <property type="match status" value="1"/>
</dbReference>
<organism evidence="2 3">
    <name type="scientific">Mytilus coruscus</name>
    <name type="common">Sea mussel</name>
    <dbReference type="NCBI Taxonomy" id="42192"/>
    <lineage>
        <taxon>Eukaryota</taxon>
        <taxon>Metazoa</taxon>
        <taxon>Spiralia</taxon>
        <taxon>Lophotrochozoa</taxon>
        <taxon>Mollusca</taxon>
        <taxon>Bivalvia</taxon>
        <taxon>Autobranchia</taxon>
        <taxon>Pteriomorphia</taxon>
        <taxon>Mytilida</taxon>
        <taxon>Mytiloidea</taxon>
        <taxon>Mytilidae</taxon>
        <taxon>Mytilinae</taxon>
        <taxon>Mytilus</taxon>
    </lineage>
</organism>
<sequence length="260" mass="29635">MTNKNLKSQDHHVNYTLNKSKAIKQKTEAADRIYTVTPQFTKGNLVLIFSAASYEELKYITINTLQTQDANIKSVETKNTNGAVISESYTIYENNEKLFVLNFYNSTSKVLLNGKQQHVLSFTKSYLVNILERLDRNVNFTSINTMIRNSCKQYLDMENSKVQKAESQHTPQQKEIGSKRNISSNMANNPSIKNYTLPTCPISNERCTNKCKAVGCDTCDQWLHYDCEALSPEKIKIIEENGDDNYICKACKIQITALNE</sequence>
<keyword evidence="3" id="KW-1185">Reference proteome</keyword>
<evidence type="ECO:0008006" key="4">
    <source>
        <dbReference type="Google" id="ProtNLM"/>
    </source>
</evidence>
<reference evidence="2 3" key="1">
    <citation type="submission" date="2020-06" db="EMBL/GenBank/DDBJ databases">
        <authorList>
            <person name="Li R."/>
            <person name="Bekaert M."/>
        </authorList>
    </citation>
    <scope>NUCLEOTIDE SEQUENCE [LARGE SCALE GENOMIC DNA]</scope>
    <source>
        <strain evidence="3">wild</strain>
    </source>
</reference>
<gene>
    <name evidence="2" type="ORF">MCOR_35640</name>
</gene>
<dbReference type="AlphaFoldDB" id="A0A6J8D137"/>
<dbReference type="SUPFAM" id="SSF57903">
    <property type="entry name" value="FYVE/PHD zinc finger"/>
    <property type="match status" value="1"/>
</dbReference>
<dbReference type="Gene3D" id="3.30.40.10">
    <property type="entry name" value="Zinc/RING finger domain, C3HC4 (zinc finger)"/>
    <property type="match status" value="1"/>
</dbReference>
<dbReference type="InterPro" id="IPR011011">
    <property type="entry name" value="Znf_FYVE_PHD"/>
</dbReference>
<evidence type="ECO:0000256" key="1">
    <source>
        <dbReference type="SAM" id="MobiDB-lite"/>
    </source>
</evidence>
<name>A0A6J8D137_MYTCO</name>